<reference evidence="9" key="1">
    <citation type="journal article" date="2021" name="PeerJ">
        <title>Extensive microbial diversity within the chicken gut microbiome revealed by metagenomics and culture.</title>
        <authorList>
            <person name="Gilroy R."/>
            <person name="Ravi A."/>
            <person name="Getino M."/>
            <person name="Pursley I."/>
            <person name="Horton D.L."/>
            <person name="Alikhan N.F."/>
            <person name="Baker D."/>
            <person name="Gharbi K."/>
            <person name="Hall N."/>
            <person name="Watson M."/>
            <person name="Adriaenssens E.M."/>
            <person name="Foster-Nyarko E."/>
            <person name="Jarju S."/>
            <person name="Secka A."/>
            <person name="Antonio M."/>
            <person name="Oren A."/>
            <person name="Chaudhuri R.R."/>
            <person name="La Ragione R."/>
            <person name="Hildebrand F."/>
            <person name="Pallen M.J."/>
        </authorList>
    </citation>
    <scope>NUCLEOTIDE SEQUENCE</scope>
    <source>
        <strain evidence="9">USAMLcec3-2134</strain>
    </source>
</reference>
<evidence type="ECO:0000259" key="8">
    <source>
        <dbReference type="Pfam" id="PF01379"/>
    </source>
</evidence>
<dbReference type="GO" id="GO:0005737">
    <property type="term" value="C:cytoplasm"/>
    <property type="evidence" value="ECO:0007669"/>
    <property type="project" value="UniProtKB-UniRule"/>
</dbReference>
<evidence type="ECO:0000256" key="1">
    <source>
        <dbReference type="ARBA" id="ARBA00002869"/>
    </source>
</evidence>
<comment type="catalytic activity">
    <reaction evidence="6">
        <text>4 porphobilinogen + H2O = hydroxymethylbilane + 4 NH4(+)</text>
        <dbReference type="Rhea" id="RHEA:13185"/>
        <dbReference type="ChEBI" id="CHEBI:15377"/>
        <dbReference type="ChEBI" id="CHEBI:28938"/>
        <dbReference type="ChEBI" id="CHEBI:57845"/>
        <dbReference type="ChEBI" id="CHEBI:58126"/>
        <dbReference type="EC" id="2.5.1.61"/>
    </reaction>
</comment>
<dbReference type="PANTHER" id="PTHR11557:SF0">
    <property type="entry name" value="PORPHOBILINOGEN DEAMINASE"/>
    <property type="match status" value="1"/>
</dbReference>
<evidence type="ECO:0000256" key="3">
    <source>
        <dbReference type="ARBA" id="ARBA00012655"/>
    </source>
</evidence>
<sequence>MKIRIGTRGSRLALCQARLVEAAIRREEKDVETELVVLQTKGDRILDRPLSEIGDKGLFVSEFERALTEGRIDLAVHSAKDLPVRLAHGLTILAALPRGDVRDVLILPKGGKRPRRGEEFVLGTGSQRRILQARLAWEGVSCRLIRGNVETRIRKLEAGEYDGILLAKAGLDRLGIGPETAPELDFVPLEAERFLPAACQGIIVAEGREAFSAAAENGSPADTAFLADLCRRITSGETRLCFETERLVLAGLEADCSQAAAAWCRIRDGRLILDARYGERTCRFCGEASFGEGERLAASAARVLRGEMQG</sequence>
<organism evidence="9 10">
    <name type="scientific">Candidatus Eisenbergiella merdigallinarum</name>
    <dbReference type="NCBI Taxonomy" id="2838552"/>
    <lineage>
        <taxon>Bacteria</taxon>
        <taxon>Bacillati</taxon>
        <taxon>Bacillota</taxon>
        <taxon>Clostridia</taxon>
        <taxon>Lachnospirales</taxon>
        <taxon>Lachnospiraceae</taxon>
        <taxon>Eisenbergiella</taxon>
    </lineage>
</organism>
<dbReference type="SUPFAM" id="SSF54782">
    <property type="entry name" value="Porphobilinogen deaminase (hydroxymethylbilane synthase), C-terminal domain"/>
    <property type="match status" value="1"/>
</dbReference>
<evidence type="ECO:0000313" key="9">
    <source>
        <dbReference type="EMBL" id="HJB90055.1"/>
    </source>
</evidence>
<dbReference type="EC" id="2.5.1.61" evidence="3 7"/>
<accession>A0A9D2MR19</accession>
<dbReference type="PANTHER" id="PTHR11557">
    <property type="entry name" value="PORPHOBILINOGEN DEAMINASE"/>
    <property type="match status" value="1"/>
</dbReference>
<evidence type="ECO:0000256" key="2">
    <source>
        <dbReference type="ARBA" id="ARBA00005638"/>
    </source>
</evidence>
<evidence type="ECO:0000256" key="4">
    <source>
        <dbReference type="ARBA" id="ARBA00022679"/>
    </source>
</evidence>
<evidence type="ECO:0000256" key="5">
    <source>
        <dbReference type="ARBA" id="ARBA00023244"/>
    </source>
</evidence>
<dbReference type="InterPro" id="IPR000860">
    <property type="entry name" value="HemC"/>
</dbReference>
<evidence type="ECO:0000313" key="10">
    <source>
        <dbReference type="Proteomes" id="UP000886883"/>
    </source>
</evidence>
<dbReference type="AlphaFoldDB" id="A0A9D2MR19"/>
<dbReference type="PRINTS" id="PR00151">
    <property type="entry name" value="PORPHBDMNASE"/>
</dbReference>
<comment type="caution">
    <text evidence="9">The sequence shown here is derived from an EMBL/GenBank/DDBJ whole genome shotgun (WGS) entry which is preliminary data.</text>
</comment>
<dbReference type="GO" id="GO:0006783">
    <property type="term" value="P:heme biosynthetic process"/>
    <property type="evidence" value="ECO:0007669"/>
    <property type="project" value="TreeGrafter"/>
</dbReference>
<evidence type="ECO:0000256" key="6">
    <source>
        <dbReference type="ARBA" id="ARBA00048169"/>
    </source>
</evidence>
<dbReference type="InterPro" id="IPR036803">
    <property type="entry name" value="Porphobilinogen_deaminase_C_sf"/>
</dbReference>
<comment type="similarity">
    <text evidence="2">Belongs to the HMBS family.</text>
</comment>
<reference evidence="9" key="2">
    <citation type="submission" date="2021-04" db="EMBL/GenBank/DDBJ databases">
        <authorList>
            <person name="Gilroy R."/>
        </authorList>
    </citation>
    <scope>NUCLEOTIDE SEQUENCE</scope>
    <source>
        <strain evidence="9">USAMLcec3-2134</strain>
    </source>
</reference>
<comment type="function">
    <text evidence="1">Tetrapolymerization of the monopyrrole PBG into the hydroxymethylbilane pre-uroporphyrinogen in several discrete steps.</text>
</comment>
<dbReference type="NCBIfam" id="TIGR00212">
    <property type="entry name" value="hemC"/>
    <property type="match status" value="1"/>
</dbReference>
<dbReference type="EMBL" id="DWXE01000005">
    <property type="protein sequence ID" value="HJB90055.1"/>
    <property type="molecule type" value="Genomic_DNA"/>
</dbReference>
<keyword evidence="4 9" id="KW-0808">Transferase</keyword>
<dbReference type="Gene3D" id="3.40.190.10">
    <property type="entry name" value="Periplasmic binding protein-like II"/>
    <property type="match status" value="2"/>
</dbReference>
<dbReference type="InterPro" id="IPR022417">
    <property type="entry name" value="Porphobilin_deaminase_N"/>
</dbReference>
<keyword evidence="5" id="KW-0627">Porphyrin biosynthesis</keyword>
<gene>
    <name evidence="9" type="primary">hemC</name>
    <name evidence="9" type="ORF">H9763_01130</name>
</gene>
<protein>
    <recommendedName>
        <fullName evidence="3 7">Hydroxymethylbilane synthase</fullName>
        <ecNumber evidence="3 7">2.5.1.61</ecNumber>
    </recommendedName>
</protein>
<evidence type="ECO:0000256" key="7">
    <source>
        <dbReference type="NCBIfam" id="TIGR00212"/>
    </source>
</evidence>
<name>A0A9D2MR19_9FIRM</name>
<feature type="domain" description="Porphobilinogen deaminase N-terminal" evidence="8">
    <location>
        <begin position="3"/>
        <end position="210"/>
    </location>
</feature>
<dbReference type="PIRSF" id="PIRSF001438">
    <property type="entry name" value="4pyrrol_synth_OHMeBilane_synth"/>
    <property type="match status" value="1"/>
</dbReference>
<dbReference type="GO" id="GO:0004418">
    <property type="term" value="F:hydroxymethylbilane synthase activity"/>
    <property type="evidence" value="ECO:0007669"/>
    <property type="project" value="UniProtKB-UniRule"/>
</dbReference>
<proteinExistence type="inferred from homology"/>
<dbReference type="Proteomes" id="UP000886883">
    <property type="component" value="Unassembled WGS sequence"/>
</dbReference>
<dbReference type="Gene3D" id="3.30.160.40">
    <property type="entry name" value="Porphobilinogen deaminase, C-terminal domain"/>
    <property type="match status" value="1"/>
</dbReference>
<dbReference type="Pfam" id="PF01379">
    <property type="entry name" value="Porphobil_deam"/>
    <property type="match status" value="1"/>
</dbReference>
<dbReference type="SUPFAM" id="SSF53850">
    <property type="entry name" value="Periplasmic binding protein-like II"/>
    <property type="match status" value="1"/>
</dbReference>